<keyword evidence="4" id="KW-0472">Membrane</keyword>
<evidence type="ECO:0000256" key="2">
    <source>
        <dbReference type="RuleBase" id="RU003690"/>
    </source>
</evidence>
<evidence type="ECO:0000256" key="1">
    <source>
        <dbReference type="PROSITE-ProRule" id="PRU10055"/>
    </source>
</evidence>
<feature type="region of interest" description="Disordered" evidence="3">
    <location>
        <begin position="276"/>
        <end position="299"/>
    </location>
</feature>
<proteinExistence type="inferred from homology"/>
<dbReference type="GO" id="GO:0000016">
    <property type="term" value="F:lactase activity"/>
    <property type="evidence" value="ECO:0007669"/>
    <property type="project" value="TreeGrafter"/>
</dbReference>
<reference evidence="5" key="2">
    <citation type="submission" date="2025-08" db="UniProtKB">
        <authorList>
            <consortium name="Ensembl"/>
        </authorList>
    </citation>
    <scope>IDENTIFICATION</scope>
</reference>
<feature type="compositionally biased region" description="Basic and acidic residues" evidence="3">
    <location>
        <begin position="279"/>
        <end position="288"/>
    </location>
</feature>
<name>A0A672FSU7_SALFA</name>
<accession>A0A672FSU7</accession>
<organism evidence="5 6">
    <name type="scientific">Salarias fasciatus</name>
    <name type="common">Jewelled blenny</name>
    <name type="synonym">Blennius fasciatus</name>
    <dbReference type="NCBI Taxonomy" id="181472"/>
    <lineage>
        <taxon>Eukaryota</taxon>
        <taxon>Metazoa</taxon>
        <taxon>Chordata</taxon>
        <taxon>Craniata</taxon>
        <taxon>Vertebrata</taxon>
        <taxon>Euteleostomi</taxon>
        <taxon>Actinopterygii</taxon>
        <taxon>Neopterygii</taxon>
        <taxon>Teleostei</taxon>
        <taxon>Neoteleostei</taxon>
        <taxon>Acanthomorphata</taxon>
        <taxon>Ovalentaria</taxon>
        <taxon>Blenniimorphae</taxon>
        <taxon>Blenniiformes</taxon>
        <taxon>Blennioidei</taxon>
        <taxon>Blenniidae</taxon>
        <taxon>Salariinae</taxon>
        <taxon>Salarias</taxon>
    </lineage>
</organism>
<dbReference type="InParanoid" id="A0A672FSU7"/>
<feature type="compositionally biased region" description="Polar residues" evidence="3">
    <location>
        <begin position="289"/>
        <end position="299"/>
    </location>
</feature>
<dbReference type="Gene3D" id="3.20.20.80">
    <property type="entry name" value="Glycosidases"/>
    <property type="match status" value="1"/>
</dbReference>
<keyword evidence="4" id="KW-0812">Transmembrane</keyword>
<reference evidence="5" key="1">
    <citation type="submission" date="2019-06" db="EMBL/GenBank/DDBJ databases">
        <authorList>
            <consortium name="Wellcome Sanger Institute Data Sharing"/>
        </authorList>
    </citation>
    <scope>NUCLEOTIDE SEQUENCE [LARGE SCALE GENOMIC DNA]</scope>
</reference>
<evidence type="ECO:0000313" key="5">
    <source>
        <dbReference type="Ensembl" id="ENSSFAP00005009072.1"/>
    </source>
</evidence>
<dbReference type="OMA" id="NYYCTSY"/>
<comment type="similarity">
    <text evidence="2">Belongs to the glycosyl hydrolase 1 family.</text>
</comment>
<evidence type="ECO:0000256" key="3">
    <source>
        <dbReference type="SAM" id="MobiDB-lite"/>
    </source>
</evidence>
<dbReference type="PANTHER" id="PTHR10353:SF38">
    <property type="entry name" value="LACTASE_PHLORIZIN HYDROLASE"/>
    <property type="match status" value="1"/>
</dbReference>
<dbReference type="PRINTS" id="PR00131">
    <property type="entry name" value="GLHYDRLASE1"/>
</dbReference>
<dbReference type="GO" id="GO:0005975">
    <property type="term" value="P:carbohydrate metabolic process"/>
    <property type="evidence" value="ECO:0007669"/>
    <property type="project" value="InterPro"/>
</dbReference>
<dbReference type="PANTHER" id="PTHR10353">
    <property type="entry name" value="GLYCOSYL HYDROLASE"/>
    <property type="match status" value="1"/>
</dbReference>
<sequence length="299" mass="33541">MMKTRARERSLAGGLSESRLPEFTPEEIQRIKGTHDYFGLNHYTSVLAFPITIPPEFQDYEADKEVAVISDRAWIESGSPWLRITPFGFRKLLKFIKDNYGNPPIYVTENGVSERGEVDLNDAHRSYYYENYINQALKARLVDGADVRGYTAWSLMDNFEWLAGYSERFGLFYVNFSDTSLPRIPKASASRYATIIKCNGFPDPASGPHECLKPDGKIPSTAAPGTTTPVDFLGLALLAEDAEVALYVLFAFVLVGAVSIIFAVYMLMKTTKQVKKQTKHDGKSEGRRSSSLITPHTRE</sequence>
<reference evidence="5" key="3">
    <citation type="submission" date="2025-09" db="UniProtKB">
        <authorList>
            <consortium name="Ensembl"/>
        </authorList>
    </citation>
    <scope>IDENTIFICATION</scope>
</reference>
<dbReference type="InterPro" id="IPR001360">
    <property type="entry name" value="Glyco_hydro_1"/>
</dbReference>
<dbReference type="PROSITE" id="PS00572">
    <property type="entry name" value="GLYCOSYL_HYDROL_F1_1"/>
    <property type="match status" value="1"/>
</dbReference>
<feature type="active site" description="Nucleophile" evidence="1">
    <location>
        <position position="109"/>
    </location>
</feature>
<evidence type="ECO:0000256" key="4">
    <source>
        <dbReference type="SAM" id="Phobius"/>
    </source>
</evidence>
<dbReference type="SUPFAM" id="SSF51445">
    <property type="entry name" value="(Trans)glycosidases"/>
    <property type="match status" value="1"/>
</dbReference>
<evidence type="ECO:0000313" key="6">
    <source>
        <dbReference type="Proteomes" id="UP000472267"/>
    </source>
</evidence>
<dbReference type="Ensembl" id="ENSSFAT00005009507.1">
    <property type="protein sequence ID" value="ENSSFAP00005009072.1"/>
    <property type="gene ID" value="ENSSFAG00005005245.1"/>
</dbReference>
<evidence type="ECO:0008006" key="7">
    <source>
        <dbReference type="Google" id="ProtNLM"/>
    </source>
</evidence>
<keyword evidence="4" id="KW-1133">Transmembrane helix</keyword>
<dbReference type="Proteomes" id="UP000472267">
    <property type="component" value="Chromosome 16"/>
</dbReference>
<dbReference type="InterPro" id="IPR017853">
    <property type="entry name" value="GH"/>
</dbReference>
<protein>
    <recommendedName>
        <fullName evidence="7">Lactase</fullName>
    </recommendedName>
</protein>
<dbReference type="InterPro" id="IPR018120">
    <property type="entry name" value="Glyco_hydro_1_AS"/>
</dbReference>
<feature type="transmembrane region" description="Helical" evidence="4">
    <location>
        <begin position="244"/>
        <end position="267"/>
    </location>
</feature>
<keyword evidence="6" id="KW-1185">Reference proteome</keyword>
<dbReference type="Pfam" id="PF00232">
    <property type="entry name" value="Glyco_hydro_1"/>
    <property type="match status" value="1"/>
</dbReference>
<dbReference type="AlphaFoldDB" id="A0A672FSU7"/>